<gene>
    <name evidence="2" type="ORF">GCM10017567_78290</name>
</gene>
<feature type="compositionally biased region" description="Gly residues" evidence="1">
    <location>
        <begin position="40"/>
        <end position="49"/>
    </location>
</feature>
<accession>A0ABQ3KPV8</accession>
<evidence type="ECO:0000313" key="3">
    <source>
        <dbReference type="Proteomes" id="UP000649955"/>
    </source>
</evidence>
<protein>
    <submittedName>
        <fullName evidence="2">Uncharacterized protein</fullName>
    </submittedName>
</protein>
<dbReference type="Proteomes" id="UP000649955">
    <property type="component" value="Unassembled WGS sequence"/>
</dbReference>
<name>A0ABQ3KPV8_9PSEU</name>
<keyword evidence="3" id="KW-1185">Reference proteome</keyword>
<feature type="region of interest" description="Disordered" evidence="1">
    <location>
        <begin position="30"/>
        <end position="49"/>
    </location>
</feature>
<comment type="caution">
    <text evidence="2">The sequence shown here is derived from an EMBL/GenBank/DDBJ whole genome shotgun (WGS) entry which is preliminary data.</text>
</comment>
<organism evidence="2 3">
    <name type="scientific">Amycolatopsis bullii</name>
    <dbReference type="NCBI Taxonomy" id="941987"/>
    <lineage>
        <taxon>Bacteria</taxon>
        <taxon>Bacillati</taxon>
        <taxon>Actinomycetota</taxon>
        <taxon>Actinomycetes</taxon>
        <taxon>Pseudonocardiales</taxon>
        <taxon>Pseudonocardiaceae</taxon>
        <taxon>Amycolatopsis</taxon>
    </lineage>
</organism>
<reference evidence="3" key="1">
    <citation type="journal article" date="2019" name="Int. J. Syst. Evol. Microbiol.">
        <title>The Global Catalogue of Microorganisms (GCM) 10K type strain sequencing project: providing services to taxonomists for standard genome sequencing and annotation.</title>
        <authorList>
            <consortium name="The Broad Institute Genomics Platform"/>
            <consortium name="The Broad Institute Genome Sequencing Center for Infectious Disease"/>
            <person name="Wu L."/>
            <person name="Ma J."/>
        </authorList>
    </citation>
    <scope>NUCLEOTIDE SEQUENCE [LARGE SCALE GENOMIC DNA]</scope>
    <source>
        <strain evidence="3">CGMCC 4.7680</strain>
    </source>
</reference>
<sequence>MLTGADGAADGVGHLDLPWAFGTADGLHRVGEEFEDAGEIGSGGHSDTH</sequence>
<proteinExistence type="predicted"/>
<evidence type="ECO:0000256" key="1">
    <source>
        <dbReference type="SAM" id="MobiDB-lite"/>
    </source>
</evidence>
<dbReference type="EMBL" id="BNAW01000060">
    <property type="protein sequence ID" value="GHG44311.1"/>
    <property type="molecule type" value="Genomic_DNA"/>
</dbReference>
<evidence type="ECO:0000313" key="2">
    <source>
        <dbReference type="EMBL" id="GHG44311.1"/>
    </source>
</evidence>